<reference evidence="5" key="1">
    <citation type="journal article" date="2019" name="Int. J. Syst. Evol. Microbiol.">
        <title>The Global Catalogue of Microorganisms (GCM) 10K type strain sequencing project: providing services to taxonomists for standard genome sequencing and annotation.</title>
        <authorList>
            <consortium name="The Broad Institute Genomics Platform"/>
            <consortium name="The Broad Institute Genome Sequencing Center for Infectious Disease"/>
            <person name="Wu L."/>
            <person name="Ma J."/>
        </authorList>
    </citation>
    <scope>NUCLEOTIDE SEQUENCE [LARGE SCALE GENOMIC DNA]</scope>
    <source>
        <strain evidence="5">KCTC 42875</strain>
    </source>
</reference>
<evidence type="ECO:0000256" key="2">
    <source>
        <dbReference type="HAMAP-Rule" id="MF_01940"/>
    </source>
</evidence>
<dbReference type="EMBL" id="JBHRXK010000005">
    <property type="protein sequence ID" value="MFC3551735.1"/>
    <property type="molecule type" value="Genomic_DNA"/>
</dbReference>
<feature type="active site" description="Proton donor" evidence="2">
    <location>
        <position position="56"/>
    </location>
</feature>
<feature type="active site" description="Proton acceptor" evidence="2">
    <location>
        <position position="144"/>
    </location>
</feature>
<dbReference type="SUPFAM" id="SSF55144">
    <property type="entry name" value="LigT-like"/>
    <property type="match status" value="1"/>
</dbReference>
<dbReference type="EC" id="3.1.4.58" evidence="2"/>
<protein>
    <recommendedName>
        <fullName evidence="2">RNA 2',3'-cyclic phosphodiesterase</fullName>
        <shortName evidence="2">RNA 2',3'-CPDase</shortName>
        <ecNumber evidence="2">3.1.4.58</ecNumber>
    </recommendedName>
</protein>
<feature type="short sequence motif" description="HXTX 2" evidence="2">
    <location>
        <begin position="144"/>
        <end position="147"/>
    </location>
</feature>
<keyword evidence="1 2" id="KW-0378">Hydrolase</keyword>
<dbReference type="NCBIfam" id="TIGR02258">
    <property type="entry name" value="2_5_ligase"/>
    <property type="match status" value="1"/>
</dbReference>
<dbReference type="PANTHER" id="PTHR35561">
    <property type="entry name" value="RNA 2',3'-CYCLIC PHOSPHODIESTERASE"/>
    <property type="match status" value="1"/>
</dbReference>
<evidence type="ECO:0000256" key="1">
    <source>
        <dbReference type="ARBA" id="ARBA00022801"/>
    </source>
</evidence>
<gene>
    <name evidence="4" type="primary">thpR</name>
    <name evidence="4" type="ORF">ACFOLC_12020</name>
</gene>
<dbReference type="Proteomes" id="UP001595740">
    <property type="component" value="Unassembled WGS sequence"/>
</dbReference>
<evidence type="ECO:0000313" key="4">
    <source>
        <dbReference type="EMBL" id="MFC3551735.1"/>
    </source>
</evidence>
<name>A0ABV7RUR1_9GAMM</name>
<proteinExistence type="inferred from homology"/>
<dbReference type="Pfam" id="PF02834">
    <property type="entry name" value="LigT_PEase"/>
    <property type="match status" value="1"/>
</dbReference>
<feature type="short sequence motif" description="HXTX 1" evidence="2">
    <location>
        <begin position="56"/>
        <end position="59"/>
    </location>
</feature>
<dbReference type="RefSeq" id="WP_386759502.1">
    <property type="nucleotide sequence ID" value="NZ_JBHRXK010000005.1"/>
</dbReference>
<dbReference type="InterPro" id="IPR009097">
    <property type="entry name" value="Cyclic_Pdiesterase"/>
</dbReference>
<comment type="function">
    <text evidence="2">Hydrolyzes RNA 2',3'-cyclic phosphodiester to an RNA 2'-phosphomonoester.</text>
</comment>
<dbReference type="Gene3D" id="3.90.1140.10">
    <property type="entry name" value="Cyclic phosphodiesterase"/>
    <property type="match status" value="1"/>
</dbReference>
<comment type="similarity">
    <text evidence="2">Belongs to the 2H phosphoesterase superfamily. ThpR family.</text>
</comment>
<dbReference type="HAMAP" id="MF_01940">
    <property type="entry name" value="RNA_CPDase"/>
    <property type="match status" value="1"/>
</dbReference>
<feature type="domain" description="Phosphoesterase HXTX" evidence="3">
    <location>
        <begin position="23"/>
        <end position="102"/>
    </location>
</feature>
<evidence type="ECO:0000313" key="5">
    <source>
        <dbReference type="Proteomes" id="UP001595740"/>
    </source>
</evidence>
<sequence length="194" mass="21345">MDLSGIADDRGHGDVHRLFFALWPDDSVRQRIADAASSLRQTHSPGGRWLGPHRYHLTLQFLGDFAQLPPTLAARACDAAAALRSPAFTLPLDRAGSFRNRSIPWWLGCQDAPQALTGLWDALGLALARAGVKVHSGGKALQPHVTVLRDADRGLPSTPIAPLHWPVTEFVLIHSQLGRRNAYDIVQRWSLMDQ</sequence>
<dbReference type="PANTHER" id="PTHR35561:SF1">
    <property type="entry name" value="RNA 2',3'-CYCLIC PHOSPHODIESTERASE"/>
    <property type="match status" value="1"/>
</dbReference>
<evidence type="ECO:0000259" key="3">
    <source>
        <dbReference type="Pfam" id="PF02834"/>
    </source>
</evidence>
<comment type="catalytic activity">
    <reaction evidence="2">
        <text>a 3'-end 2',3'-cyclophospho-ribonucleotide-RNA + H2O = a 3'-end 2'-phospho-ribonucleotide-RNA + H(+)</text>
        <dbReference type="Rhea" id="RHEA:11828"/>
        <dbReference type="Rhea" id="RHEA-COMP:10464"/>
        <dbReference type="Rhea" id="RHEA-COMP:17353"/>
        <dbReference type="ChEBI" id="CHEBI:15377"/>
        <dbReference type="ChEBI" id="CHEBI:15378"/>
        <dbReference type="ChEBI" id="CHEBI:83064"/>
        <dbReference type="ChEBI" id="CHEBI:173113"/>
        <dbReference type="EC" id="3.1.4.58"/>
    </reaction>
</comment>
<organism evidence="4 5">
    <name type="scientific">Lysobacter cavernae</name>
    <dbReference type="NCBI Taxonomy" id="1685901"/>
    <lineage>
        <taxon>Bacteria</taxon>
        <taxon>Pseudomonadati</taxon>
        <taxon>Pseudomonadota</taxon>
        <taxon>Gammaproteobacteria</taxon>
        <taxon>Lysobacterales</taxon>
        <taxon>Lysobacteraceae</taxon>
        <taxon>Lysobacter</taxon>
    </lineage>
</organism>
<accession>A0ABV7RUR1</accession>
<dbReference type="InterPro" id="IPR014051">
    <property type="entry name" value="Phosphoesterase_HXTX"/>
</dbReference>
<comment type="caution">
    <text evidence="4">The sequence shown here is derived from an EMBL/GenBank/DDBJ whole genome shotgun (WGS) entry which is preliminary data.</text>
</comment>
<dbReference type="InterPro" id="IPR004175">
    <property type="entry name" value="RNA_CPDase"/>
</dbReference>
<keyword evidence="5" id="KW-1185">Reference proteome</keyword>